<dbReference type="Pfam" id="PF24883">
    <property type="entry name" value="NPHP3_N"/>
    <property type="match status" value="1"/>
</dbReference>
<dbReference type="InterPro" id="IPR006616">
    <property type="entry name" value="DM9_repeat"/>
</dbReference>
<keyword evidence="2" id="KW-0040">ANK repeat</keyword>
<dbReference type="PANTHER" id="PTHR10039">
    <property type="entry name" value="AMELOGENIN"/>
    <property type="match status" value="1"/>
</dbReference>
<proteinExistence type="predicted"/>
<feature type="domain" description="GPI inositol-deacylase winged helix" evidence="3">
    <location>
        <begin position="511"/>
        <end position="597"/>
    </location>
</feature>
<accession>A0AA39J837</accession>
<sequence length="1052" mass="119296">MAEALGITSSIVALVEVSWTIYRSLIDVGKVSKEYRSLSKELSGLAYWLSEVRLFTDTAQPNDPWLLTMQKLSGPVVQLTALLEDLQKELKFARTRHTMEKVIKPGTNKVKSRLLGITKELKRRVSWKFKKENVEDVLKKIERIKSLMIVAAQHDHLQVFSCAPMDGILDSTNQVEQVTGRVETNIIEIRDQVAHIKDDVSQQRIQMQKAQDEETLIRVLAWLTDLNFKSIQAEKLSQRVEDTGHWFLESELFEEWVNGPTPGSSCLWCPGNLGVGKTILAAIVIDYLRSLNHERKTLILSIFCDYQSATTQTIPNLLCSLLKQLVQDNGLSDPITLLYHRCLRDETRPTLDTLTKTLSEELKSFYCVYIVLDALDEFTDDKQEELINTTRLLGDNIHLLVTLREITKIGRLFEEDVRLDIQATDADITMFVADKLSQGDLATLSNGHDNLCEAILTGVTEKAKGMFLLASLHMDLLAQSTNQKILRDALKELPDNMMNAYDKTMERVSHQGKHTSALAINIFSWIMFVRCPLTLLELQHALAVELGTTTLDHDNLCSKDLLGSVCGGLVIMDQMGRYRDPIVRFVHYTTQEYFMSQKDILFPQFQETITRTCLTYLLFNHFGHPFYIDYDDGHDDNDITATIGDDDNTSDDDGSENNDYHYDISIPHDYGHIPDDLARKYPFLRYSLIHWGYHASELQYSMGNEIIAFLDSACCRKVTKILHATMLPREALIPLHFAVDYGLLHITKVLLDRGDDPCQCTIPLLVTAIVRENLEMVKLLLDQDKIDPNTKSYRSWPSPLSYAVEWGSTQIVEILLQSDRVDVNCKNIRGCTPLMLAVISDDISMVKVLLKHVGVDKYARDNEDNTAYGLASFRWWGLLPDSCRMITLLKKYGCRSQIIDCYEPTYWMASDLPNEQLNLNSGFRIPLDSSTTFPVENLTGPPPCHDTNGYPVYIGSAIFRRCILPCKIEPHLPVPCSVLFGGREITHMGCYNLLPFNPDTMEFVPVTDGCLPSGRKPIKGGYEANGSPLYHVVAVHNGIRIPGKVTHRWYVL</sequence>
<name>A0AA39J837_9AGAR</name>
<dbReference type="Proteomes" id="UP001175226">
    <property type="component" value="Unassembled WGS sequence"/>
</dbReference>
<evidence type="ECO:0000256" key="2">
    <source>
        <dbReference type="PROSITE-ProRule" id="PRU00023"/>
    </source>
</evidence>
<dbReference type="InterPro" id="IPR036770">
    <property type="entry name" value="Ankyrin_rpt-contain_sf"/>
</dbReference>
<dbReference type="PROSITE" id="PS50088">
    <property type="entry name" value="ANK_REPEAT"/>
    <property type="match status" value="1"/>
</dbReference>
<dbReference type="SMART" id="SM00248">
    <property type="entry name" value="ANK"/>
    <property type="match status" value="4"/>
</dbReference>
<evidence type="ECO:0000313" key="6">
    <source>
        <dbReference type="Proteomes" id="UP001175226"/>
    </source>
</evidence>
<dbReference type="Pfam" id="PF12796">
    <property type="entry name" value="Ank_2"/>
    <property type="match status" value="1"/>
</dbReference>
<organism evidence="5 6">
    <name type="scientific">Armillaria borealis</name>
    <dbReference type="NCBI Taxonomy" id="47425"/>
    <lineage>
        <taxon>Eukaryota</taxon>
        <taxon>Fungi</taxon>
        <taxon>Dikarya</taxon>
        <taxon>Basidiomycota</taxon>
        <taxon>Agaricomycotina</taxon>
        <taxon>Agaricomycetes</taxon>
        <taxon>Agaricomycetidae</taxon>
        <taxon>Agaricales</taxon>
        <taxon>Marasmiineae</taxon>
        <taxon>Physalacriaceae</taxon>
        <taxon>Armillaria</taxon>
    </lineage>
</organism>
<dbReference type="InterPro" id="IPR002110">
    <property type="entry name" value="Ankyrin_rpt"/>
</dbReference>
<evidence type="ECO:0000259" key="4">
    <source>
        <dbReference type="Pfam" id="PF24883"/>
    </source>
</evidence>
<dbReference type="PROSITE" id="PS50297">
    <property type="entry name" value="ANK_REP_REGION"/>
    <property type="match status" value="1"/>
</dbReference>
<dbReference type="InterPro" id="IPR027417">
    <property type="entry name" value="P-loop_NTPase"/>
</dbReference>
<dbReference type="InterPro" id="IPR054471">
    <property type="entry name" value="GPIID_WHD"/>
</dbReference>
<keyword evidence="6" id="KW-1185">Reference proteome</keyword>
<dbReference type="Gene3D" id="3.40.50.300">
    <property type="entry name" value="P-loop containing nucleotide triphosphate hydrolases"/>
    <property type="match status" value="1"/>
</dbReference>
<protein>
    <recommendedName>
        <fullName evidence="7">NACHT domain-containing protein</fullName>
    </recommendedName>
</protein>
<evidence type="ECO:0000313" key="5">
    <source>
        <dbReference type="EMBL" id="KAK0435988.1"/>
    </source>
</evidence>
<comment type="caution">
    <text evidence="5">The sequence shown here is derived from an EMBL/GenBank/DDBJ whole genome shotgun (WGS) entry which is preliminary data.</text>
</comment>
<reference evidence="5" key="1">
    <citation type="submission" date="2023-06" db="EMBL/GenBank/DDBJ databases">
        <authorList>
            <consortium name="Lawrence Berkeley National Laboratory"/>
            <person name="Ahrendt S."/>
            <person name="Sahu N."/>
            <person name="Indic B."/>
            <person name="Wong-Bajracharya J."/>
            <person name="Merenyi Z."/>
            <person name="Ke H.-M."/>
            <person name="Monk M."/>
            <person name="Kocsube S."/>
            <person name="Drula E."/>
            <person name="Lipzen A."/>
            <person name="Balint B."/>
            <person name="Henrissat B."/>
            <person name="Andreopoulos B."/>
            <person name="Martin F.M."/>
            <person name="Harder C.B."/>
            <person name="Rigling D."/>
            <person name="Ford K.L."/>
            <person name="Foster G.D."/>
            <person name="Pangilinan J."/>
            <person name="Papanicolaou A."/>
            <person name="Barry K."/>
            <person name="LaButti K."/>
            <person name="Viragh M."/>
            <person name="Koriabine M."/>
            <person name="Yan M."/>
            <person name="Riley R."/>
            <person name="Champramary S."/>
            <person name="Plett K.L."/>
            <person name="Tsai I.J."/>
            <person name="Slot J."/>
            <person name="Sipos G."/>
            <person name="Plett J."/>
            <person name="Nagy L.G."/>
            <person name="Grigoriev I.V."/>
        </authorList>
    </citation>
    <scope>NUCLEOTIDE SEQUENCE</scope>
    <source>
        <strain evidence="5">FPL87.14</strain>
    </source>
</reference>
<feature type="domain" description="Nephrocystin 3-like N-terminal" evidence="4">
    <location>
        <begin position="242"/>
        <end position="402"/>
    </location>
</feature>
<dbReference type="Pfam" id="PF11901">
    <property type="entry name" value="DM9"/>
    <property type="match status" value="1"/>
</dbReference>
<dbReference type="Pfam" id="PF22939">
    <property type="entry name" value="WHD_GPIID"/>
    <property type="match status" value="1"/>
</dbReference>
<dbReference type="AlphaFoldDB" id="A0AA39J837"/>
<evidence type="ECO:0000256" key="1">
    <source>
        <dbReference type="ARBA" id="ARBA00022737"/>
    </source>
</evidence>
<keyword evidence="1" id="KW-0677">Repeat</keyword>
<evidence type="ECO:0008006" key="7">
    <source>
        <dbReference type="Google" id="ProtNLM"/>
    </source>
</evidence>
<dbReference type="SUPFAM" id="SSF52540">
    <property type="entry name" value="P-loop containing nucleoside triphosphate hydrolases"/>
    <property type="match status" value="1"/>
</dbReference>
<evidence type="ECO:0000259" key="3">
    <source>
        <dbReference type="Pfam" id="PF22939"/>
    </source>
</evidence>
<dbReference type="SUPFAM" id="SSF48403">
    <property type="entry name" value="Ankyrin repeat"/>
    <property type="match status" value="1"/>
</dbReference>
<dbReference type="InterPro" id="IPR056884">
    <property type="entry name" value="NPHP3-like_N"/>
</dbReference>
<gene>
    <name evidence="5" type="ORF">EV421DRAFT_1146278</name>
</gene>
<dbReference type="PANTHER" id="PTHR10039:SF15">
    <property type="entry name" value="NACHT DOMAIN-CONTAINING PROTEIN"/>
    <property type="match status" value="1"/>
</dbReference>
<feature type="repeat" description="ANK" evidence="2">
    <location>
        <begin position="730"/>
        <end position="756"/>
    </location>
</feature>
<dbReference type="EMBL" id="JAUEPT010000058">
    <property type="protein sequence ID" value="KAK0435988.1"/>
    <property type="molecule type" value="Genomic_DNA"/>
</dbReference>
<dbReference type="Gene3D" id="1.25.40.20">
    <property type="entry name" value="Ankyrin repeat-containing domain"/>
    <property type="match status" value="1"/>
</dbReference>